<evidence type="ECO:0000256" key="1">
    <source>
        <dbReference type="SAM" id="MobiDB-lite"/>
    </source>
</evidence>
<feature type="compositionally biased region" description="Basic and acidic residues" evidence="1">
    <location>
        <begin position="544"/>
        <end position="557"/>
    </location>
</feature>
<protein>
    <submittedName>
        <fullName evidence="2">Uncharacterized protein</fullName>
    </submittedName>
</protein>
<dbReference type="EMBL" id="JARYMX010000002">
    <property type="protein sequence ID" value="KAJ9561839.1"/>
    <property type="molecule type" value="Genomic_DNA"/>
</dbReference>
<comment type="caution">
    <text evidence="2">The sequence shown here is derived from an EMBL/GenBank/DDBJ whole genome shotgun (WGS) entry which is preliminary data.</text>
</comment>
<evidence type="ECO:0000313" key="2">
    <source>
        <dbReference type="EMBL" id="KAJ9561839.1"/>
    </source>
</evidence>
<organism evidence="2 3">
    <name type="scientific">Centaurea solstitialis</name>
    <name type="common">yellow star-thistle</name>
    <dbReference type="NCBI Taxonomy" id="347529"/>
    <lineage>
        <taxon>Eukaryota</taxon>
        <taxon>Viridiplantae</taxon>
        <taxon>Streptophyta</taxon>
        <taxon>Embryophyta</taxon>
        <taxon>Tracheophyta</taxon>
        <taxon>Spermatophyta</taxon>
        <taxon>Magnoliopsida</taxon>
        <taxon>eudicotyledons</taxon>
        <taxon>Gunneridae</taxon>
        <taxon>Pentapetalae</taxon>
        <taxon>asterids</taxon>
        <taxon>campanulids</taxon>
        <taxon>Asterales</taxon>
        <taxon>Asteraceae</taxon>
        <taxon>Carduoideae</taxon>
        <taxon>Cardueae</taxon>
        <taxon>Centaureinae</taxon>
        <taxon>Centaurea</taxon>
    </lineage>
</organism>
<evidence type="ECO:0000313" key="3">
    <source>
        <dbReference type="Proteomes" id="UP001172457"/>
    </source>
</evidence>
<name>A0AA38TJ21_9ASTR</name>
<gene>
    <name evidence="2" type="ORF">OSB04_006999</name>
</gene>
<dbReference type="Proteomes" id="UP001172457">
    <property type="component" value="Chromosome 2"/>
</dbReference>
<feature type="region of interest" description="Disordered" evidence="1">
    <location>
        <begin position="428"/>
        <end position="458"/>
    </location>
</feature>
<reference evidence="2" key="1">
    <citation type="submission" date="2023-03" db="EMBL/GenBank/DDBJ databases">
        <title>Chromosome-scale reference genome and RAD-based genetic map of yellow starthistle (Centaurea solstitialis) reveal putative structural variation and QTLs associated with invader traits.</title>
        <authorList>
            <person name="Reatini B."/>
            <person name="Cang F.A."/>
            <person name="Jiang Q."/>
            <person name="Mckibben M.T.W."/>
            <person name="Barker M.S."/>
            <person name="Rieseberg L.H."/>
            <person name="Dlugosch K.M."/>
        </authorList>
    </citation>
    <scope>NUCLEOTIDE SEQUENCE</scope>
    <source>
        <strain evidence="2">CAN-66</strain>
        <tissue evidence="2">Leaf</tissue>
    </source>
</reference>
<feature type="region of interest" description="Disordered" evidence="1">
    <location>
        <begin position="527"/>
        <end position="557"/>
    </location>
</feature>
<keyword evidence="3" id="KW-1185">Reference proteome</keyword>
<dbReference type="AlphaFoldDB" id="A0AA38TJ21"/>
<sequence length="557" mass="64098">MLYGKACHLPFEFEHKALWAFKKVHLEDITSGRERLLNLHELEDLRSLAYENSMIYKEQRKKWHDAQLKEVKAFKEGDKVLIYQTRFKFSPGKLKSRWIGPYVVLKAHPSGYVDLITEKGQFRVNGQQLKLYHKDDQIRNGELSTNHFCSFSQRKSQPDQKVNKTPSRNFAIAKDKFRGATLNDKIVGGGIHHQYFCERKNLRGGNWLWRKTRIFYGIIRLVSNDSEKALETHEPIYVELVLEFLPTFDFDEEVYNANKIRGTCIKFRLLGVWTITMLPKFCVLLGLYTTAQSCSDYFCGYFLSGACEPSADFSGPEFWATIGYGSYQRSNNKESAVIVPEHRLLHRMLAHTLTYRRAIKEKVPECDLWLLSQLVDRNAITNLAYVMAKKFLDTTEVHDKARTGLCGGQFVTGMLHLKKVQVGWLPQRPNQINRPNQANKANLSQPNQPSGSSEPHGLESLHEAIKELSEQLADGSHDTMERIDRLSYDIFGIHQELSWITASMSEYFESVGHTPSATLAPFPIWPDNEDAPPGYSSFDEWDLEATKRKSMKRGEKT</sequence>
<accession>A0AA38TJ21</accession>
<proteinExistence type="predicted"/>
<feature type="compositionally biased region" description="Polar residues" evidence="1">
    <location>
        <begin position="428"/>
        <end position="453"/>
    </location>
</feature>